<proteinExistence type="predicted"/>
<reference evidence="1 2" key="1">
    <citation type="journal article" date="2006" name="Science">
        <title>The genome of black cottonwood, Populus trichocarpa (Torr. &amp; Gray).</title>
        <authorList>
            <person name="Tuskan G.A."/>
            <person name="Difazio S."/>
            <person name="Jansson S."/>
            <person name="Bohlmann J."/>
            <person name="Grigoriev I."/>
            <person name="Hellsten U."/>
            <person name="Putnam N."/>
            <person name="Ralph S."/>
            <person name="Rombauts S."/>
            <person name="Salamov A."/>
            <person name="Schein J."/>
            <person name="Sterck L."/>
            <person name="Aerts A."/>
            <person name="Bhalerao R.R."/>
            <person name="Bhalerao R.P."/>
            <person name="Blaudez D."/>
            <person name="Boerjan W."/>
            <person name="Brun A."/>
            <person name="Brunner A."/>
            <person name="Busov V."/>
            <person name="Campbell M."/>
            <person name="Carlson J."/>
            <person name="Chalot M."/>
            <person name="Chapman J."/>
            <person name="Chen G.L."/>
            <person name="Cooper D."/>
            <person name="Coutinho P.M."/>
            <person name="Couturier J."/>
            <person name="Covert S."/>
            <person name="Cronk Q."/>
            <person name="Cunningham R."/>
            <person name="Davis J."/>
            <person name="Degroeve S."/>
            <person name="Dejardin A."/>
            <person name="Depamphilis C."/>
            <person name="Detter J."/>
            <person name="Dirks B."/>
            <person name="Dubchak I."/>
            <person name="Duplessis S."/>
            <person name="Ehlting J."/>
            <person name="Ellis B."/>
            <person name="Gendler K."/>
            <person name="Goodstein D."/>
            <person name="Gribskov M."/>
            <person name="Grimwood J."/>
            <person name="Groover A."/>
            <person name="Gunter L."/>
            <person name="Hamberger B."/>
            <person name="Heinze B."/>
            <person name="Helariutta Y."/>
            <person name="Henrissat B."/>
            <person name="Holligan D."/>
            <person name="Holt R."/>
            <person name="Huang W."/>
            <person name="Islam-Faridi N."/>
            <person name="Jones S."/>
            <person name="Jones-Rhoades M."/>
            <person name="Jorgensen R."/>
            <person name="Joshi C."/>
            <person name="Kangasjarvi J."/>
            <person name="Karlsson J."/>
            <person name="Kelleher C."/>
            <person name="Kirkpatrick R."/>
            <person name="Kirst M."/>
            <person name="Kohler A."/>
            <person name="Kalluri U."/>
            <person name="Larimer F."/>
            <person name="Leebens-Mack J."/>
            <person name="Leple J.C."/>
            <person name="Locascio P."/>
            <person name="Lou Y."/>
            <person name="Lucas S."/>
            <person name="Martin F."/>
            <person name="Montanini B."/>
            <person name="Napoli C."/>
            <person name="Nelson D.R."/>
            <person name="Nelson C."/>
            <person name="Nieminen K."/>
            <person name="Nilsson O."/>
            <person name="Pereda V."/>
            <person name="Peter G."/>
            <person name="Philippe R."/>
            <person name="Pilate G."/>
            <person name="Poliakov A."/>
            <person name="Razumovskaya J."/>
            <person name="Richardson P."/>
            <person name="Rinaldi C."/>
            <person name="Ritland K."/>
            <person name="Rouze P."/>
            <person name="Ryaboy D."/>
            <person name="Schmutz J."/>
            <person name="Schrader J."/>
            <person name="Segerman B."/>
            <person name="Shin H."/>
            <person name="Siddiqui A."/>
            <person name="Sterky F."/>
            <person name="Terry A."/>
            <person name="Tsai C.J."/>
            <person name="Uberbacher E."/>
            <person name="Unneberg P."/>
            <person name="Vahala J."/>
            <person name="Wall K."/>
            <person name="Wessler S."/>
            <person name="Yang G."/>
            <person name="Yin T."/>
            <person name="Douglas C."/>
            <person name="Marra M."/>
            <person name="Sandberg G."/>
            <person name="Van de Peer Y."/>
            <person name="Rokhsar D."/>
        </authorList>
    </citation>
    <scope>NUCLEOTIDE SEQUENCE [LARGE SCALE GENOMIC DNA]</scope>
    <source>
        <strain evidence="2">cv. Nisqually</strain>
    </source>
</reference>
<sequence length="85" mass="9793">MAITLIPCFVSHSWTRDLVENIDFLMLQHCSLLFWIGGTILVLGAEFRIQNSELINDVKDDRNLMAENAKMAVPYHDYRPKQNGN</sequence>
<dbReference type="InParanoid" id="A0A2K2BTT6"/>
<evidence type="ECO:0000313" key="2">
    <source>
        <dbReference type="Proteomes" id="UP000006729"/>
    </source>
</evidence>
<dbReference type="AlphaFoldDB" id="A0A2K2BTT6"/>
<evidence type="ECO:0000313" key="1">
    <source>
        <dbReference type="EMBL" id="PNT53148.1"/>
    </source>
</evidence>
<gene>
    <name evidence="1" type="ORF">POPTR_001G071600</name>
</gene>
<keyword evidence="2" id="KW-1185">Reference proteome</keyword>
<dbReference type="EMBL" id="CM009290">
    <property type="protein sequence ID" value="PNT53148.1"/>
    <property type="molecule type" value="Genomic_DNA"/>
</dbReference>
<name>A0A2K2BTT6_POPTR</name>
<accession>A0A2K2BTT6</accession>
<organism evidence="1 2">
    <name type="scientific">Populus trichocarpa</name>
    <name type="common">Western balsam poplar</name>
    <name type="synonym">Populus balsamifera subsp. trichocarpa</name>
    <dbReference type="NCBI Taxonomy" id="3694"/>
    <lineage>
        <taxon>Eukaryota</taxon>
        <taxon>Viridiplantae</taxon>
        <taxon>Streptophyta</taxon>
        <taxon>Embryophyta</taxon>
        <taxon>Tracheophyta</taxon>
        <taxon>Spermatophyta</taxon>
        <taxon>Magnoliopsida</taxon>
        <taxon>eudicotyledons</taxon>
        <taxon>Gunneridae</taxon>
        <taxon>Pentapetalae</taxon>
        <taxon>rosids</taxon>
        <taxon>fabids</taxon>
        <taxon>Malpighiales</taxon>
        <taxon>Salicaceae</taxon>
        <taxon>Saliceae</taxon>
        <taxon>Populus</taxon>
    </lineage>
</organism>
<dbReference type="Proteomes" id="UP000006729">
    <property type="component" value="Chromosome 1"/>
</dbReference>
<protein>
    <submittedName>
        <fullName evidence="1">Uncharacterized protein</fullName>
    </submittedName>
</protein>